<sequence length="188" mass="19618">MLRLTLLLCCTLFAVMLIGGRDIGQMRPGLAAAAKLEPHPRPVVTPVETASLKAARTLTVAAEAQPVTMPAPAPAPVALPETRYRGDRVQVLPLPPRATEARVPQPVPAAATVAEKLQPAGEVRHVTADAVNVRSGPSTTYPVVGRVLRGDAVLVDGPQEGSWAPIRIEGDGVAGYMAARFLAPGTAF</sequence>
<evidence type="ECO:0000313" key="2">
    <source>
        <dbReference type="EMBL" id="PTM81111.1"/>
    </source>
</evidence>
<dbReference type="PROSITE" id="PS51781">
    <property type="entry name" value="SH3B"/>
    <property type="match status" value="1"/>
</dbReference>
<comment type="caution">
    <text evidence="2">The sequence shown here is derived from an EMBL/GenBank/DDBJ whole genome shotgun (WGS) entry which is preliminary data.</text>
</comment>
<name>A0ABX5JHB2_9RHOB</name>
<proteinExistence type="predicted"/>
<reference evidence="2 3" key="1">
    <citation type="submission" date="2018-04" db="EMBL/GenBank/DDBJ databases">
        <title>Genomic Encyclopedia of Type Strains, Phase III (KMG-III): the genomes of soil and plant-associated and newly described type strains.</title>
        <authorList>
            <person name="Whitman W."/>
        </authorList>
    </citation>
    <scope>NUCLEOTIDE SEQUENCE [LARGE SCALE GENOMIC DNA]</scope>
    <source>
        <strain evidence="2 3">JA192</strain>
    </source>
</reference>
<gene>
    <name evidence="2" type="ORF">C8J29_10144</name>
</gene>
<feature type="domain" description="SH3b" evidence="1">
    <location>
        <begin position="121"/>
        <end position="186"/>
    </location>
</feature>
<evidence type="ECO:0000313" key="3">
    <source>
        <dbReference type="Proteomes" id="UP000240800"/>
    </source>
</evidence>
<protein>
    <submittedName>
        <fullName evidence="2">SH3 domain-containing protein</fullName>
    </submittedName>
</protein>
<organism evidence="2 3">
    <name type="scientific">Cereibacter johrii</name>
    <dbReference type="NCBI Taxonomy" id="445629"/>
    <lineage>
        <taxon>Bacteria</taxon>
        <taxon>Pseudomonadati</taxon>
        <taxon>Pseudomonadota</taxon>
        <taxon>Alphaproteobacteria</taxon>
        <taxon>Rhodobacterales</taxon>
        <taxon>Paracoccaceae</taxon>
        <taxon>Cereibacter</taxon>
    </lineage>
</organism>
<dbReference type="Pfam" id="PF08239">
    <property type="entry name" value="SH3_3"/>
    <property type="match status" value="1"/>
</dbReference>
<accession>A0ABX5JHB2</accession>
<dbReference type="InterPro" id="IPR003646">
    <property type="entry name" value="SH3-like_bac-type"/>
</dbReference>
<dbReference type="EMBL" id="PZZW01000001">
    <property type="protein sequence ID" value="PTM81111.1"/>
    <property type="molecule type" value="Genomic_DNA"/>
</dbReference>
<dbReference type="SMART" id="SM00287">
    <property type="entry name" value="SH3b"/>
    <property type="match status" value="1"/>
</dbReference>
<dbReference type="Proteomes" id="UP000240800">
    <property type="component" value="Unassembled WGS sequence"/>
</dbReference>
<evidence type="ECO:0000259" key="1">
    <source>
        <dbReference type="PROSITE" id="PS51781"/>
    </source>
</evidence>
<dbReference type="Gene3D" id="2.30.30.40">
    <property type="entry name" value="SH3 Domains"/>
    <property type="match status" value="1"/>
</dbReference>
<keyword evidence="3" id="KW-1185">Reference proteome</keyword>
<dbReference type="RefSeq" id="WP_108222991.1">
    <property type="nucleotide sequence ID" value="NZ_PZZW01000001.1"/>
</dbReference>